<dbReference type="InterPro" id="IPR007278">
    <property type="entry name" value="DUF397"/>
</dbReference>
<protein>
    <recommendedName>
        <fullName evidence="1">DUF397 domain-containing protein</fullName>
    </recommendedName>
</protein>
<gene>
    <name evidence="2" type="ORF">Vlu01_34130</name>
</gene>
<evidence type="ECO:0000313" key="2">
    <source>
        <dbReference type="EMBL" id="GIJ22789.1"/>
    </source>
</evidence>
<organism evidence="2 3">
    <name type="scientific">Micromonospora lutea</name>
    <dbReference type="NCBI Taxonomy" id="419825"/>
    <lineage>
        <taxon>Bacteria</taxon>
        <taxon>Bacillati</taxon>
        <taxon>Actinomycetota</taxon>
        <taxon>Actinomycetes</taxon>
        <taxon>Micromonosporales</taxon>
        <taxon>Micromonosporaceae</taxon>
        <taxon>Micromonospora</taxon>
    </lineage>
</organism>
<evidence type="ECO:0000313" key="3">
    <source>
        <dbReference type="Proteomes" id="UP000643165"/>
    </source>
</evidence>
<dbReference type="Proteomes" id="UP000643165">
    <property type="component" value="Unassembled WGS sequence"/>
</dbReference>
<keyword evidence="3" id="KW-1185">Reference proteome</keyword>
<accession>A0ABQ4IXZ8</accession>
<name>A0ABQ4IXZ8_9ACTN</name>
<evidence type="ECO:0000259" key="1">
    <source>
        <dbReference type="Pfam" id="PF04149"/>
    </source>
</evidence>
<dbReference type="RefSeq" id="WP_204000355.1">
    <property type="nucleotide sequence ID" value="NZ_BOPB01000016.1"/>
</dbReference>
<dbReference type="EMBL" id="BOPB01000016">
    <property type="protein sequence ID" value="GIJ22789.1"/>
    <property type="molecule type" value="Genomic_DNA"/>
</dbReference>
<reference evidence="2 3" key="1">
    <citation type="submission" date="2021-01" db="EMBL/GenBank/DDBJ databases">
        <title>Whole genome shotgun sequence of Verrucosispora lutea NBRC 106530.</title>
        <authorList>
            <person name="Komaki H."/>
            <person name="Tamura T."/>
        </authorList>
    </citation>
    <scope>NUCLEOTIDE SEQUENCE [LARGE SCALE GENOMIC DNA]</scope>
    <source>
        <strain evidence="2 3">NBRC 106530</strain>
    </source>
</reference>
<sequence>MPDLTDALWRKSSRSNNGGNCIEVVDNLPGIIGLRDSKDPSGPVLTFRPAAWIVFVAEVKRETLHH</sequence>
<proteinExistence type="predicted"/>
<dbReference type="Pfam" id="PF04149">
    <property type="entry name" value="DUF397"/>
    <property type="match status" value="1"/>
</dbReference>
<feature type="domain" description="DUF397" evidence="1">
    <location>
        <begin position="9"/>
        <end position="60"/>
    </location>
</feature>
<comment type="caution">
    <text evidence="2">The sequence shown here is derived from an EMBL/GenBank/DDBJ whole genome shotgun (WGS) entry which is preliminary data.</text>
</comment>